<dbReference type="SUPFAM" id="SSF81296">
    <property type="entry name" value="E set domains"/>
    <property type="match status" value="1"/>
</dbReference>
<reference evidence="8 9" key="1">
    <citation type="submission" date="2019-07" db="EMBL/GenBank/DDBJ databases">
        <title>Whole genome shotgun sequence of Kocuria turfanensis NBRC 107627.</title>
        <authorList>
            <person name="Hosoyama A."/>
            <person name="Uohara A."/>
            <person name="Ohji S."/>
            <person name="Ichikawa N."/>
        </authorList>
    </citation>
    <scope>NUCLEOTIDE SEQUENCE [LARGE SCALE GENOMIC DNA]</scope>
    <source>
        <strain evidence="8 9">NBRC 107627</strain>
    </source>
</reference>
<evidence type="ECO:0000256" key="3">
    <source>
        <dbReference type="ARBA" id="ARBA00022729"/>
    </source>
</evidence>
<proteinExistence type="predicted"/>
<evidence type="ECO:0000256" key="4">
    <source>
        <dbReference type="ARBA" id="ARBA00023008"/>
    </source>
</evidence>
<organism evidence="8 9">
    <name type="scientific">Kocuria turfanensis</name>
    <dbReference type="NCBI Taxonomy" id="388357"/>
    <lineage>
        <taxon>Bacteria</taxon>
        <taxon>Bacillati</taxon>
        <taxon>Actinomycetota</taxon>
        <taxon>Actinomycetes</taxon>
        <taxon>Micrococcales</taxon>
        <taxon>Micrococcaceae</taxon>
        <taxon>Kocuria</taxon>
    </lineage>
</organism>
<keyword evidence="3" id="KW-0732">Signal</keyword>
<dbReference type="GO" id="GO:0005507">
    <property type="term" value="F:copper ion binding"/>
    <property type="evidence" value="ECO:0007669"/>
    <property type="project" value="InterPro"/>
</dbReference>
<accession>A0A512IBP5</accession>
<keyword evidence="9" id="KW-1185">Reference proteome</keyword>
<dbReference type="InterPro" id="IPR014756">
    <property type="entry name" value="Ig_E-set"/>
</dbReference>
<dbReference type="AlphaFoldDB" id="A0A512IBP5"/>
<evidence type="ECO:0000256" key="1">
    <source>
        <dbReference type="ARBA" id="ARBA00004196"/>
    </source>
</evidence>
<dbReference type="InterPro" id="IPR032694">
    <property type="entry name" value="CopC/D"/>
</dbReference>
<dbReference type="RefSeq" id="WP_062735173.1">
    <property type="nucleotide sequence ID" value="NZ_BJZS01000031.1"/>
</dbReference>
<feature type="region of interest" description="Disordered" evidence="5">
    <location>
        <begin position="142"/>
        <end position="169"/>
    </location>
</feature>
<dbReference type="STRING" id="388357.GCA_001580365_01425"/>
<feature type="domain" description="CopC" evidence="7">
    <location>
        <begin position="47"/>
        <end position="141"/>
    </location>
</feature>
<feature type="region of interest" description="Disordered" evidence="5">
    <location>
        <begin position="1"/>
        <end position="21"/>
    </location>
</feature>
<dbReference type="InterPro" id="IPR014755">
    <property type="entry name" value="Cu-Rt/internalin_Ig-like"/>
</dbReference>
<keyword evidence="2" id="KW-0479">Metal-binding</keyword>
<evidence type="ECO:0000259" key="7">
    <source>
        <dbReference type="Pfam" id="PF04234"/>
    </source>
</evidence>
<keyword evidence="6" id="KW-1133">Transmembrane helix</keyword>
<protein>
    <recommendedName>
        <fullName evidence="7">CopC domain-containing protein</fullName>
    </recommendedName>
</protein>
<keyword evidence="6" id="KW-0472">Membrane</keyword>
<evidence type="ECO:0000256" key="5">
    <source>
        <dbReference type="SAM" id="MobiDB-lite"/>
    </source>
</evidence>
<dbReference type="GO" id="GO:0005886">
    <property type="term" value="C:plasma membrane"/>
    <property type="evidence" value="ECO:0007669"/>
    <property type="project" value="TreeGrafter"/>
</dbReference>
<dbReference type="PANTHER" id="PTHR34820">
    <property type="entry name" value="INNER MEMBRANE PROTEIN YEBZ"/>
    <property type="match status" value="1"/>
</dbReference>
<dbReference type="Gene3D" id="2.60.40.1220">
    <property type="match status" value="1"/>
</dbReference>
<name>A0A512IBP5_9MICC</name>
<dbReference type="GO" id="GO:0030313">
    <property type="term" value="C:cell envelope"/>
    <property type="evidence" value="ECO:0007669"/>
    <property type="project" value="UniProtKB-SubCell"/>
</dbReference>
<dbReference type="EMBL" id="BJZS01000031">
    <property type="protein sequence ID" value="GEO95122.1"/>
    <property type="molecule type" value="Genomic_DNA"/>
</dbReference>
<evidence type="ECO:0000256" key="2">
    <source>
        <dbReference type="ARBA" id="ARBA00022723"/>
    </source>
</evidence>
<dbReference type="GO" id="GO:0006825">
    <property type="term" value="P:copper ion transport"/>
    <property type="evidence" value="ECO:0007669"/>
    <property type="project" value="InterPro"/>
</dbReference>
<evidence type="ECO:0000313" key="8">
    <source>
        <dbReference type="EMBL" id="GEO95122.1"/>
    </source>
</evidence>
<dbReference type="GO" id="GO:0042597">
    <property type="term" value="C:periplasmic space"/>
    <property type="evidence" value="ECO:0007669"/>
    <property type="project" value="InterPro"/>
</dbReference>
<feature type="compositionally biased region" description="Low complexity" evidence="5">
    <location>
        <begin position="8"/>
        <end position="21"/>
    </location>
</feature>
<dbReference type="InterPro" id="IPR007348">
    <property type="entry name" value="CopC_dom"/>
</dbReference>
<evidence type="ECO:0000313" key="9">
    <source>
        <dbReference type="Proteomes" id="UP000321103"/>
    </source>
</evidence>
<sequence>MRTARHSTPGTARHTTTGAARGAARGAAALLAAGALTVLTALPASAHDELTGVSPEPGATLTTAPGELELTFSGQVMNIGHQVQVTDSEGRSVTDGPLETEGNRIVQPLADAGPDDQTYQVVWRVVSSDGHPIEGTFAYEVGAGSEPSPGVTPTAEVPEEPAEEAAAQASTGDTPLWLVAVAGAAVALAVLGAVSLVSRRRRGD</sequence>
<dbReference type="PANTHER" id="PTHR34820:SF4">
    <property type="entry name" value="INNER MEMBRANE PROTEIN YEBZ"/>
    <property type="match status" value="1"/>
</dbReference>
<feature type="transmembrane region" description="Helical" evidence="6">
    <location>
        <begin position="176"/>
        <end position="197"/>
    </location>
</feature>
<keyword evidence="4" id="KW-0186">Copper</keyword>
<comment type="subcellular location">
    <subcellularLocation>
        <location evidence="1">Cell envelope</location>
    </subcellularLocation>
</comment>
<keyword evidence="6" id="KW-0812">Transmembrane</keyword>
<dbReference type="Proteomes" id="UP000321103">
    <property type="component" value="Unassembled WGS sequence"/>
</dbReference>
<comment type="caution">
    <text evidence="8">The sequence shown here is derived from an EMBL/GenBank/DDBJ whole genome shotgun (WGS) entry which is preliminary data.</text>
</comment>
<dbReference type="GO" id="GO:0046688">
    <property type="term" value="P:response to copper ion"/>
    <property type="evidence" value="ECO:0007669"/>
    <property type="project" value="InterPro"/>
</dbReference>
<gene>
    <name evidence="8" type="ORF">KTU01_12450</name>
</gene>
<dbReference type="Pfam" id="PF04234">
    <property type="entry name" value="CopC"/>
    <property type="match status" value="1"/>
</dbReference>
<evidence type="ECO:0000256" key="6">
    <source>
        <dbReference type="SAM" id="Phobius"/>
    </source>
</evidence>